<feature type="non-terminal residue" evidence="1">
    <location>
        <position position="1"/>
    </location>
</feature>
<protein>
    <submittedName>
        <fullName evidence="1">Uncharacterized protein</fullName>
    </submittedName>
</protein>
<organism evidence="1 2">
    <name type="scientific">Hymenolepis diminuta</name>
    <name type="common">Rat tapeworm</name>
    <dbReference type="NCBI Taxonomy" id="6216"/>
    <lineage>
        <taxon>Eukaryota</taxon>
        <taxon>Metazoa</taxon>
        <taxon>Spiralia</taxon>
        <taxon>Lophotrochozoa</taxon>
        <taxon>Platyhelminthes</taxon>
        <taxon>Cestoda</taxon>
        <taxon>Eucestoda</taxon>
        <taxon>Cyclophyllidea</taxon>
        <taxon>Hymenolepididae</taxon>
        <taxon>Hymenolepis</taxon>
    </lineage>
</organism>
<reference evidence="1 2" key="1">
    <citation type="submission" date="2019-07" db="EMBL/GenBank/DDBJ databases">
        <authorList>
            <person name="Jastrzebski P J."/>
            <person name="Paukszto L."/>
            <person name="Jastrzebski P J."/>
        </authorList>
    </citation>
    <scope>NUCLEOTIDE SEQUENCE [LARGE SCALE GENOMIC DNA]</scope>
    <source>
        <strain evidence="1 2">WMS-il1</strain>
    </source>
</reference>
<evidence type="ECO:0000313" key="2">
    <source>
        <dbReference type="Proteomes" id="UP000321570"/>
    </source>
</evidence>
<dbReference type="AlphaFoldDB" id="A0A564Z6F1"/>
<evidence type="ECO:0000313" key="1">
    <source>
        <dbReference type="EMBL" id="VUZ54374.1"/>
    </source>
</evidence>
<gene>
    <name evidence="1" type="ORF">WMSIL1_LOCUS12497</name>
</gene>
<dbReference type="EMBL" id="CABIJS010000643">
    <property type="protein sequence ID" value="VUZ54374.1"/>
    <property type="molecule type" value="Genomic_DNA"/>
</dbReference>
<keyword evidence="2" id="KW-1185">Reference proteome</keyword>
<accession>A0A564Z6F1</accession>
<name>A0A564Z6F1_HYMDI</name>
<sequence length="52" mass="6093">DLPPFECVFSTNSICNLWLCSYNGHQNVKKEGKNNQTRSFLKLKEMKIIVFE</sequence>
<dbReference type="Proteomes" id="UP000321570">
    <property type="component" value="Unassembled WGS sequence"/>
</dbReference>
<proteinExistence type="predicted"/>